<proteinExistence type="predicted"/>
<evidence type="ECO:0000313" key="1">
    <source>
        <dbReference type="EMBL" id="SFV62899.1"/>
    </source>
</evidence>
<accession>A0A1W1CAW2</accession>
<dbReference type="AlphaFoldDB" id="A0A1W1CAW2"/>
<name>A0A1W1CAW2_9ZZZZ</name>
<protein>
    <submittedName>
        <fullName evidence="1">Uncharacterized protein</fullName>
    </submittedName>
</protein>
<gene>
    <name evidence="1" type="ORF">MNB_SM-4-1824</name>
</gene>
<reference evidence="1" key="1">
    <citation type="submission" date="2016-10" db="EMBL/GenBank/DDBJ databases">
        <authorList>
            <person name="de Groot N.N."/>
        </authorList>
    </citation>
    <scope>NUCLEOTIDE SEQUENCE</scope>
</reference>
<sequence>MPPVSYSYINVAGHAHGKALGALGTAHYFDDTYNPSNDIFGYVVLNLYNNPGTAY</sequence>
<organism evidence="1">
    <name type="scientific">hydrothermal vent metagenome</name>
    <dbReference type="NCBI Taxonomy" id="652676"/>
    <lineage>
        <taxon>unclassified sequences</taxon>
        <taxon>metagenomes</taxon>
        <taxon>ecological metagenomes</taxon>
    </lineage>
</organism>
<dbReference type="EMBL" id="FPHF01000067">
    <property type="protein sequence ID" value="SFV62899.1"/>
    <property type="molecule type" value="Genomic_DNA"/>
</dbReference>